<organism evidence="1 2">
    <name type="scientific">Streptococcus azizii</name>
    <dbReference type="NCBI Taxonomy" id="1579424"/>
    <lineage>
        <taxon>Bacteria</taxon>
        <taxon>Bacillati</taxon>
        <taxon>Bacillota</taxon>
        <taxon>Bacilli</taxon>
        <taxon>Lactobacillales</taxon>
        <taxon>Streptococcaceae</taxon>
        <taxon>Streptococcus</taxon>
    </lineage>
</organism>
<dbReference type="InterPro" id="IPR029058">
    <property type="entry name" value="AB_hydrolase_fold"/>
</dbReference>
<evidence type="ECO:0008006" key="3">
    <source>
        <dbReference type="Google" id="ProtNLM"/>
    </source>
</evidence>
<dbReference type="RefSeq" id="WP_077063935.1">
    <property type="nucleotide sequence ID" value="NZ_MSPT01000009.1"/>
</dbReference>
<proteinExistence type="predicted"/>
<protein>
    <recommendedName>
        <fullName evidence="3">DUF2974 domain-containing protein</fullName>
    </recommendedName>
</protein>
<dbReference type="AlphaFoldDB" id="A0AB36JQI1"/>
<sequence length="805" mass="90305">MNEVYSDYQNMLIAQQEYNDDLSVGVPVKIGSRTDKVTIGYVSEIEDTASGFQAYVVTDMKLPENPSQADYDKVKHVTILYRGSSGFNEFVDKPWDVTADWLANDALMALRILVPDMVPTRGTSQLRKAADFGNASLAKYGNATFSFYAHSLGSMGVQYTVTSLQEEYLDRVSGVYVYNGPNIYRTMDEEQRRKEEILHNRIFNYVDPLDIVGLGYNQKEGAVGQVILFNSQKSSEGLIGQHMWGGYDYDSNGNLIDKYGLVVDRQNYRAGVDIDGDGVEDIYLNPDKVNPRNMFLASGKLDQAGGQTIKVNPDSLRMLSSNLRMLALTDIPAMIRVCQLCQEKNATIQGDFETRKQKVEESIVQRFKGTRLTEVFYRLHDSLGQLLNKKTIFEDLSSPRTLTNTFSDPAYIESGAYLELSAYNSMLSRLAENSRHMAQQLHDEKRGGFQNGSPLNPTPTALKSSMILEDTAVRLKKKSESIFEGTGLREGKTDGISQSITEVLEVEQKNLKELQTAVENVSRLTLSLANNFKAMDDWLQGQLSSGSSMEGFSVQHVPASYQLYLEESAIFDDVKDVLQAFDQQVEERSNQYAKEVAVAFSEAFQQVQYSLERWTEQLLSFQHTVDAVQATFDIRIYVDKKEMVDDKIAVTRTYWGQLVELYDSTTSEAILSAQQELPPLTDNVIGALEVIRSAKSDLQNLKPQLKAVIEEGVYTAFDLDEIVASHKIIQSYSSRIIQELDYVVTTISSQMTGQAITSLSEQLRKVHQLTSYFNQMVGDCFGDQDGGETLPSGVLESKTYQFSLN</sequence>
<dbReference type="SUPFAM" id="SSF53474">
    <property type="entry name" value="alpha/beta-Hydrolases"/>
    <property type="match status" value="1"/>
</dbReference>
<dbReference type="EMBL" id="MSPT01000009">
    <property type="protein sequence ID" value="ONK27478.1"/>
    <property type="molecule type" value="Genomic_DNA"/>
</dbReference>
<accession>A0AB36JQI1</accession>
<dbReference type="NCBIfam" id="NF047388">
    <property type="entry name" value="SA1320_fam"/>
    <property type="match status" value="1"/>
</dbReference>
<reference evidence="1 2" key="1">
    <citation type="submission" date="2016-12" db="EMBL/GenBank/DDBJ databases">
        <authorList>
            <person name="Gulvik C.A."/>
        </authorList>
    </citation>
    <scope>NUCLEOTIDE SEQUENCE [LARGE SCALE GENOMIC DNA]</scope>
    <source>
        <strain evidence="1 2">12-5291</strain>
    </source>
</reference>
<gene>
    <name evidence="1" type="ORF">BVE86_04995</name>
</gene>
<dbReference type="Proteomes" id="UP000188600">
    <property type="component" value="Unassembled WGS sequence"/>
</dbReference>
<name>A0AB36JQI1_9STRE</name>
<comment type="caution">
    <text evidence="1">The sequence shown here is derived from an EMBL/GenBank/DDBJ whole genome shotgun (WGS) entry which is preliminary data.</text>
</comment>
<evidence type="ECO:0000313" key="1">
    <source>
        <dbReference type="EMBL" id="ONK27478.1"/>
    </source>
</evidence>
<evidence type="ECO:0000313" key="2">
    <source>
        <dbReference type="Proteomes" id="UP000188600"/>
    </source>
</evidence>